<organism evidence="1 2">
    <name type="scientific">Enterobacter cloacae</name>
    <dbReference type="NCBI Taxonomy" id="550"/>
    <lineage>
        <taxon>Bacteria</taxon>
        <taxon>Pseudomonadati</taxon>
        <taxon>Pseudomonadota</taxon>
        <taxon>Gammaproteobacteria</taxon>
        <taxon>Enterobacterales</taxon>
        <taxon>Enterobacteriaceae</taxon>
        <taxon>Enterobacter</taxon>
        <taxon>Enterobacter cloacae complex</taxon>
    </lineage>
</organism>
<reference evidence="1 2" key="1">
    <citation type="submission" date="2018-06" db="EMBL/GenBank/DDBJ databases">
        <authorList>
            <consortium name="Pathogen Informatics"/>
            <person name="Doyle S."/>
        </authorList>
    </citation>
    <scope>NUCLEOTIDE SEQUENCE [LARGE SCALE GENOMIC DNA]</scope>
    <source>
        <strain evidence="1 2">NCTC10005</strain>
    </source>
</reference>
<name>A0A377MB74_ENTCL</name>
<proteinExistence type="predicted"/>
<evidence type="ECO:0000313" key="2">
    <source>
        <dbReference type="Proteomes" id="UP000255106"/>
    </source>
</evidence>
<protein>
    <submittedName>
        <fullName evidence="1">N-acetylmuramoyl-L-alanine amidase AmiB</fullName>
        <ecNumber evidence="1">3.5.1.28</ecNumber>
    </submittedName>
</protein>
<dbReference type="GO" id="GO:0008745">
    <property type="term" value="F:N-acetylmuramoyl-L-alanine amidase activity"/>
    <property type="evidence" value="ECO:0007669"/>
    <property type="project" value="UniProtKB-EC"/>
</dbReference>
<keyword evidence="1" id="KW-0378">Hydrolase</keyword>
<gene>
    <name evidence="1" type="primary">amiB_2</name>
    <name evidence="1" type="ORF">NCTC10005_07525</name>
</gene>
<evidence type="ECO:0000313" key="1">
    <source>
        <dbReference type="EMBL" id="STQ14660.1"/>
    </source>
</evidence>
<dbReference type="EMBL" id="UGJB01000004">
    <property type="protein sequence ID" value="STQ14660.1"/>
    <property type="molecule type" value="Genomic_DNA"/>
</dbReference>
<dbReference type="EC" id="3.5.1.28" evidence="1"/>
<accession>A0A377MB74</accession>
<dbReference type="Proteomes" id="UP000255106">
    <property type="component" value="Unassembled WGS sequence"/>
</dbReference>
<sequence>MPVMAGRIRVQLSGGTREKNVTIAIARKLRTLLNDDPMFKGVFDP</sequence>
<dbReference type="AlphaFoldDB" id="A0A377MB74"/>